<evidence type="ECO:0000313" key="2">
    <source>
        <dbReference type="EMBL" id="RQO99650.1"/>
    </source>
</evidence>
<accession>A0A3N7G102</accession>
<feature type="compositionally biased region" description="Basic and acidic residues" evidence="1">
    <location>
        <begin position="12"/>
        <end position="30"/>
    </location>
</feature>
<sequence>MERQSTNRNKHRGDELEDIQRESQENRENRTQQGKQKQNNRKRKSKDQEGSLKTGASPSVCRFVQSLCETRHQGFLPESVSEDLSTTQVKFVSLAGYPIRRNNLWVKYVLFYLLDS</sequence>
<dbReference type="EMBL" id="CM009303">
    <property type="protein sequence ID" value="RQO99650.1"/>
    <property type="molecule type" value="Genomic_DNA"/>
</dbReference>
<name>A0A3N7G102_POPTR</name>
<feature type="region of interest" description="Disordered" evidence="1">
    <location>
        <begin position="1"/>
        <end position="56"/>
    </location>
</feature>
<gene>
    <name evidence="2" type="ORF">POPTR_014G033701</name>
</gene>
<dbReference type="Proteomes" id="UP000006729">
    <property type="component" value="Chromosome 14"/>
</dbReference>
<dbReference type="AlphaFoldDB" id="A0A3N7G102"/>
<protein>
    <submittedName>
        <fullName evidence="2">Uncharacterized protein</fullName>
    </submittedName>
</protein>
<proteinExistence type="predicted"/>
<evidence type="ECO:0000313" key="3">
    <source>
        <dbReference type="Proteomes" id="UP000006729"/>
    </source>
</evidence>
<organism evidence="2 3">
    <name type="scientific">Populus trichocarpa</name>
    <name type="common">Western balsam poplar</name>
    <name type="synonym">Populus balsamifera subsp. trichocarpa</name>
    <dbReference type="NCBI Taxonomy" id="3694"/>
    <lineage>
        <taxon>Eukaryota</taxon>
        <taxon>Viridiplantae</taxon>
        <taxon>Streptophyta</taxon>
        <taxon>Embryophyta</taxon>
        <taxon>Tracheophyta</taxon>
        <taxon>Spermatophyta</taxon>
        <taxon>Magnoliopsida</taxon>
        <taxon>eudicotyledons</taxon>
        <taxon>Gunneridae</taxon>
        <taxon>Pentapetalae</taxon>
        <taxon>rosids</taxon>
        <taxon>fabids</taxon>
        <taxon>Malpighiales</taxon>
        <taxon>Salicaceae</taxon>
        <taxon>Saliceae</taxon>
        <taxon>Populus</taxon>
    </lineage>
</organism>
<reference evidence="2 3" key="1">
    <citation type="journal article" date="2006" name="Science">
        <title>The genome of black cottonwood, Populus trichocarpa (Torr. &amp; Gray).</title>
        <authorList>
            <person name="Tuskan G.A."/>
            <person name="Difazio S."/>
            <person name="Jansson S."/>
            <person name="Bohlmann J."/>
            <person name="Grigoriev I."/>
            <person name="Hellsten U."/>
            <person name="Putnam N."/>
            <person name="Ralph S."/>
            <person name="Rombauts S."/>
            <person name="Salamov A."/>
            <person name="Schein J."/>
            <person name="Sterck L."/>
            <person name="Aerts A."/>
            <person name="Bhalerao R.R."/>
            <person name="Bhalerao R.P."/>
            <person name="Blaudez D."/>
            <person name="Boerjan W."/>
            <person name="Brun A."/>
            <person name="Brunner A."/>
            <person name="Busov V."/>
            <person name="Campbell M."/>
            <person name="Carlson J."/>
            <person name="Chalot M."/>
            <person name="Chapman J."/>
            <person name="Chen G.L."/>
            <person name="Cooper D."/>
            <person name="Coutinho P.M."/>
            <person name="Couturier J."/>
            <person name="Covert S."/>
            <person name="Cronk Q."/>
            <person name="Cunningham R."/>
            <person name="Davis J."/>
            <person name="Degroeve S."/>
            <person name="Dejardin A."/>
            <person name="Depamphilis C."/>
            <person name="Detter J."/>
            <person name="Dirks B."/>
            <person name="Dubchak I."/>
            <person name="Duplessis S."/>
            <person name="Ehlting J."/>
            <person name="Ellis B."/>
            <person name="Gendler K."/>
            <person name="Goodstein D."/>
            <person name="Gribskov M."/>
            <person name="Grimwood J."/>
            <person name="Groover A."/>
            <person name="Gunter L."/>
            <person name="Hamberger B."/>
            <person name="Heinze B."/>
            <person name="Helariutta Y."/>
            <person name="Henrissat B."/>
            <person name="Holligan D."/>
            <person name="Holt R."/>
            <person name="Huang W."/>
            <person name="Islam-Faridi N."/>
            <person name="Jones S."/>
            <person name="Jones-Rhoades M."/>
            <person name="Jorgensen R."/>
            <person name="Joshi C."/>
            <person name="Kangasjarvi J."/>
            <person name="Karlsson J."/>
            <person name="Kelleher C."/>
            <person name="Kirkpatrick R."/>
            <person name="Kirst M."/>
            <person name="Kohler A."/>
            <person name="Kalluri U."/>
            <person name="Larimer F."/>
            <person name="Leebens-Mack J."/>
            <person name="Leple J.C."/>
            <person name="Locascio P."/>
            <person name="Lou Y."/>
            <person name="Lucas S."/>
            <person name="Martin F."/>
            <person name="Montanini B."/>
            <person name="Napoli C."/>
            <person name="Nelson D.R."/>
            <person name="Nelson C."/>
            <person name="Nieminen K."/>
            <person name="Nilsson O."/>
            <person name="Pereda V."/>
            <person name="Peter G."/>
            <person name="Philippe R."/>
            <person name="Pilate G."/>
            <person name="Poliakov A."/>
            <person name="Razumovskaya J."/>
            <person name="Richardson P."/>
            <person name="Rinaldi C."/>
            <person name="Ritland K."/>
            <person name="Rouze P."/>
            <person name="Ryaboy D."/>
            <person name="Schmutz J."/>
            <person name="Schrader J."/>
            <person name="Segerman B."/>
            <person name="Shin H."/>
            <person name="Siddiqui A."/>
            <person name="Sterky F."/>
            <person name="Terry A."/>
            <person name="Tsai C.J."/>
            <person name="Uberbacher E."/>
            <person name="Unneberg P."/>
            <person name="Vahala J."/>
            <person name="Wall K."/>
            <person name="Wessler S."/>
            <person name="Yang G."/>
            <person name="Yin T."/>
            <person name="Douglas C."/>
            <person name="Marra M."/>
            <person name="Sandberg G."/>
            <person name="Van de Peer Y."/>
            <person name="Rokhsar D."/>
        </authorList>
    </citation>
    <scope>NUCLEOTIDE SEQUENCE [LARGE SCALE GENOMIC DNA]</scope>
    <source>
        <strain evidence="3">cv. Nisqually</strain>
    </source>
</reference>
<evidence type="ECO:0000256" key="1">
    <source>
        <dbReference type="SAM" id="MobiDB-lite"/>
    </source>
</evidence>
<keyword evidence="3" id="KW-1185">Reference proteome</keyword>